<accession>A0A0J6INS2</accession>
<dbReference type="PANTHER" id="PTHR32385">
    <property type="entry name" value="MANNOSYL PHOSPHORYLINOSITOL CERAMIDE SYNTHASE"/>
    <property type="match status" value="1"/>
</dbReference>
<dbReference type="STRING" id="1608994.TU86_12700"/>
<protein>
    <submittedName>
        <fullName evidence="2">Uncharacterized protein</fullName>
    </submittedName>
</protein>
<proteinExistence type="predicted"/>
<evidence type="ECO:0000313" key="2">
    <source>
        <dbReference type="EMBL" id="KMN13754.1"/>
    </source>
</evidence>
<dbReference type="PANTHER" id="PTHR32385:SF15">
    <property type="entry name" value="INOSITOL PHOSPHOCERAMIDE MANNOSYLTRANSFERASE 1"/>
    <property type="match status" value="1"/>
</dbReference>
<organism evidence="2 3">
    <name type="scientific">Pseudomonas weihenstephanensis</name>
    <dbReference type="NCBI Taxonomy" id="1608994"/>
    <lineage>
        <taxon>Bacteria</taxon>
        <taxon>Pseudomonadati</taxon>
        <taxon>Pseudomonadota</taxon>
        <taxon>Gammaproteobacteria</taxon>
        <taxon>Pseudomonadales</taxon>
        <taxon>Pseudomonadaceae</taxon>
        <taxon>Pseudomonas</taxon>
    </lineage>
</organism>
<dbReference type="GO" id="GO:0016020">
    <property type="term" value="C:membrane"/>
    <property type="evidence" value="ECO:0007669"/>
    <property type="project" value="GOC"/>
</dbReference>
<dbReference type="GO" id="GO:0000030">
    <property type="term" value="F:mannosyltransferase activity"/>
    <property type="evidence" value="ECO:0007669"/>
    <property type="project" value="TreeGrafter"/>
</dbReference>
<dbReference type="SUPFAM" id="SSF53448">
    <property type="entry name" value="Nucleotide-diphospho-sugar transferases"/>
    <property type="match status" value="1"/>
</dbReference>
<dbReference type="InterPro" id="IPR051706">
    <property type="entry name" value="Glycosyltransferase_domain"/>
</dbReference>
<dbReference type="RefSeq" id="WP_048364655.1">
    <property type="nucleotide sequence ID" value="NZ_JYLF01000004.1"/>
</dbReference>
<dbReference type="EMBL" id="JYLF01000004">
    <property type="protein sequence ID" value="KMN13754.1"/>
    <property type="molecule type" value="Genomic_DNA"/>
</dbReference>
<dbReference type="Pfam" id="PF04488">
    <property type="entry name" value="Gly_transf_sug"/>
    <property type="match status" value="1"/>
</dbReference>
<dbReference type="OrthoDB" id="146908at2"/>
<dbReference type="PATRIC" id="fig|1608994.3.peg.3188"/>
<dbReference type="InterPro" id="IPR007577">
    <property type="entry name" value="GlycoTrfase_DXD_sugar-bd_CS"/>
</dbReference>
<dbReference type="GO" id="GO:0051999">
    <property type="term" value="P:mannosyl-inositol phosphorylceramide biosynthetic process"/>
    <property type="evidence" value="ECO:0007669"/>
    <property type="project" value="TreeGrafter"/>
</dbReference>
<comment type="caution">
    <text evidence="2">The sequence shown here is derived from an EMBL/GenBank/DDBJ whole genome shotgun (WGS) entry which is preliminary data.</text>
</comment>
<dbReference type="InterPro" id="IPR029044">
    <property type="entry name" value="Nucleotide-diphossugar_trans"/>
</dbReference>
<sequence>MEPKEDTPEDHKRRSRFVKRLVQSSTGKETPLVGHPNGIPKTIVQFWDNSYQLPTDVEDCIGTWKALEVRGYKHLLFNQEEAKLFISNKLGERHSRAFDKCYHPAMQSDYFRLCYIYINGGFYVDADDVYREIEIDHLFMDGRLKIQPLCYDIATGLMVKPSIFTTLGAHSPKWIFYFNNNPIIAPARHPIIDKALTQATLFLEYSSGEVLPEIQSTTGPGNLTKSIFELDINYVQLKSILHVLSDWENIATTKWDLSYRHDSRNWRLSNQKQLKNEGRESE</sequence>
<dbReference type="AlphaFoldDB" id="A0A0J6INS2"/>
<reference evidence="2 3" key="1">
    <citation type="submission" date="2015-02" db="EMBL/GenBank/DDBJ databases">
        <title>Pseudomonas helleri sp. nov. and Pseudomonas weihenstephanensis sp. nov., isolated from raw cows milk.</title>
        <authorList>
            <person name="von Neubeck M."/>
            <person name="Huptas C."/>
            <person name="Wenning M."/>
            <person name="Scherer S."/>
        </authorList>
    </citation>
    <scope>NUCLEOTIDE SEQUENCE [LARGE SCALE GENOMIC DNA]</scope>
    <source>
        <strain evidence="2 3">DSM 29166</strain>
    </source>
</reference>
<name>A0A0J6INS2_9PSED</name>
<gene>
    <name evidence="2" type="ORF">TU86_12700</name>
</gene>
<evidence type="ECO:0000256" key="1">
    <source>
        <dbReference type="ARBA" id="ARBA00022679"/>
    </source>
</evidence>
<keyword evidence="1" id="KW-0808">Transferase</keyword>
<evidence type="ECO:0000313" key="3">
    <source>
        <dbReference type="Proteomes" id="UP000036325"/>
    </source>
</evidence>
<dbReference type="Gene3D" id="3.90.550.20">
    <property type="match status" value="1"/>
</dbReference>
<dbReference type="Proteomes" id="UP000036325">
    <property type="component" value="Unassembled WGS sequence"/>
</dbReference>